<dbReference type="AlphaFoldDB" id="A0A248UIK2"/>
<protein>
    <submittedName>
        <fullName evidence="1">Gp12 domain protein</fullName>
    </submittedName>
</protein>
<reference evidence="1 2" key="1">
    <citation type="submission" date="2017-07" db="EMBL/GenBank/DDBJ databases">
        <title>Phylogenetic study on the rhizospheric bacterium Ochrobactrum sp. A44.</title>
        <authorList>
            <person name="Krzyzanowska D.M."/>
            <person name="Ossowicki A."/>
            <person name="Rajewska M."/>
            <person name="Maciag T."/>
            <person name="Kaczynski Z."/>
            <person name="Czerwicka M."/>
            <person name="Jafra S."/>
        </authorList>
    </citation>
    <scope>NUCLEOTIDE SEQUENCE [LARGE SCALE GENOMIC DNA]</scope>
    <source>
        <strain evidence="1 2">A44</strain>
    </source>
</reference>
<organism evidence="1 2">
    <name type="scientific">Ochrobactrum quorumnocens</name>
    <dbReference type="NCBI Taxonomy" id="271865"/>
    <lineage>
        <taxon>Bacteria</taxon>
        <taxon>Pseudomonadati</taxon>
        <taxon>Pseudomonadota</taxon>
        <taxon>Alphaproteobacteria</taxon>
        <taxon>Hyphomicrobiales</taxon>
        <taxon>Brucellaceae</taxon>
        <taxon>Brucella/Ochrobactrum group</taxon>
        <taxon>Ochrobactrum</taxon>
    </lineage>
</organism>
<dbReference type="EMBL" id="CP022604">
    <property type="protein sequence ID" value="ASV86565.1"/>
    <property type="molecule type" value="Genomic_DNA"/>
</dbReference>
<dbReference type="KEGG" id="och:CES85_1049"/>
<sequence length="40" mass="4396">MPFSLAVMTHGHVIFCQQKTKPTGTSWAMLVITLMTDGIC</sequence>
<accession>A0A248UIK2</accession>
<dbReference type="Proteomes" id="UP000215256">
    <property type="component" value="Chromosome 1"/>
</dbReference>
<gene>
    <name evidence="1" type="primary">gp12</name>
    <name evidence="1" type="ORF">CES85_1049</name>
</gene>
<evidence type="ECO:0000313" key="1">
    <source>
        <dbReference type="EMBL" id="ASV86565.1"/>
    </source>
</evidence>
<name>A0A248UIK2_9HYPH</name>
<evidence type="ECO:0000313" key="2">
    <source>
        <dbReference type="Proteomes" id="UP000215256"/>
    </source>
</evidence>
<proteinExistence type="predicted"/>